<dbReference type="EC" id="3.1.3.-" evidence="2"/>
<dbReference type="InterPro" id="IPR006439">
    <property type="entry name" value="HAD-SF_hydro_IA"/>
</dbReference>
<name>A0ABW0W5N7_9BACL</name>
<sequence length="228" mass="26047">MPKAILFDLFETLITEFSDHQRISKRSYDYMALLGISNKEFKQEWGSRQHKRMTGYYPNYHAVLSDILTVQNLPIDHAVIDGLYQERITEKNLPFRQIRADILELLAALKAMKIKIGLISNCTEEEVRYWGKSELAAVFDDVIFSYEVGFAKPDKEIYLLSCEKLGAAPEEVWFVGDGGSSELEGAADAGLRPYHAFWFNTYIQSGFRKLAQPLELLKIIAEQNGDPL</sequence>
<keyword evidence="1 2" id="KW-0378">Hydrolase</keyword>
<dbReference type="Pfam" id="PF00702">
    <property type="entry name" value="Hydrolase"/>
    <property type="match status" value="1"/>
</dbReference>
<dbReference type="EMBL" id="JBHSOW010000125">
    <property type="protein sequence ID" value="MFC5653407.1"/>
    <property type="molecule type" value="Genomic_DNA"/>
</dbReference>
<accession>A0ABW0W5N7</accession>
<dbReference type="Gene3D" id="3.40.50.1000">
    <property type="entry name" value="HAD superfamily/HAD-like"/>
    <property type="match status" value="1"/>
</dbReference>
<evidence type="ECO:0000313" key="2">
    <source>
        <dbReference type="EMBL" id="MFC5653407.1"/>
    </source>
</evidence>
<dbReference type="PRINTS" id="PR00413">
    <property type="entry name" value="HADHALOGNASE"/>
</dbReference>
<dbReference type="InterPro" id="IPR023214">
    <property type="entry name" value="HAD_sf"/>
</dbReference>
<organism evidence="2 3">
    <name type="scientific">Paenibacillus solisilvae</name>
    <dbReference type="NCBI Taxonomy" id="2486751"/>
    <lineage>
        <taxon>Bacteria</taxon>
        <taxon>Bacillati</taxon>
        <taxon>Bacillota</taxon>
        <taxon>Bacilli</taxon>
        <taxon>Bacillales</taxon>
        <taxon>Paenibacillaceae</taxon>
        <taxon>Paenibacillus</taxon>
    </lineage>
</organism>
<dbReference type="PANTHER" id="PTHR43316">
    <property type="entry name" value="HYDROLASE, HALOACID DELAHOGENASE-RELATED"/>
    <property type="match status" value="1"/>
</dbReference>
<dbReference type="SUPFAM" id="SSF56784">
    <property type="entry name" value="HAD-like"/>
    <property type="match status" value="1"/>
</dbReference>
<dbReference type="SFLD" id="SFLDG01129">
    <property type="entry name" value="C1.5:_HAD__Beta-PGM__Phosphata"/>
    <property type="match status" value="1"/>
</dbReference>
<dbReference type="GO" id="GO:0016787">
    <property type="term" value="F:hydrolase activity"/>
    <property type="evidence" value="ECO:0007669"/>
    <property type="project" value="UniProtKB-KW"/>
</dbReference>
<dbReference type="SFLD" id="SFLDS00003">
    <property type="entry name" value="Haloacid_Dehalogenase"/>
    <property type="match status" value="1"/>
</dbReference>
<dbReference type="NCBIfam" id="TIGR01549">
    <property type="entry name" value="HAD-SF-IA-v1"/>
    <property type="match status" value="1"/>
</dbReference>
<keyword evidence="3" id="KW-1185">Reference proteome</keyword>
<comment type="caution">
    <text evidence="2">The sequence shown here is derived from an EMBL/GenBank/DDBJ whole genome shotgun (WGS) entry which is preliminary data.</text>
</comment>
<proteinExistence type="predicted"/>
<gene>
    <name evidence="2" type="ORF">ACFPYJ_30680</name>
</gene>
<dbReference type="InterPro" id="IPR051540">
    <property type="entry name" value="S-2-haloacid_dehalogenase"/>
</dbReference>
<dbReference type="InterPro" id="IPR036412">
    <property type="entry name" value="HAD-like_sf"/>
</dbReference>
<protein>
    <submittedName>
        <fullName evidence="2">HAD family hydrolase</fullName>
        <ecNumber evidence="2">3.1.3.-</ecNumber>
    </submittedName>
</protein>
<evidence type="ECO:0000256" key="1">
    <source>
        <dbReference type="ARBA" id="ARBA00022801"/>
    </source>
</evidence>
<evidence type="ECO:0000313" key="3">
    <source>
        <dbReference type="Proteomes" id="UP001596047"/>
    </source>
</evidence>
<reference evidence="3" key="1">
    <citation type="journal article" date="2019" name="Int. J. Syst. Evol. Microbiol.">
        <title>The Global Catalogue of Microorganisms (GCM) 10K type strain sequencing project: providing services to taxonomists for standard genome sequencing and annotation.</title>
        <authorList>
            <consortium name="The Broad Institute Genomics Platform"/>
            <consortium name="The Broad Institute Genome Sequencing Center for Infectious Disease"/>
            <person name="Wu L."/>
            <person name="Ma J."/>
        </authorList>
    </citation>
    <scope>NUCLEOTIDE SEQUENCE [LARGE SCALE GENOMIC DNA]</scope>
    <source>
        <strain evidence="3">CGMCC 1.3240</strain>
    </source>
</reference>
<dbReference type="PANTHER" id="PTHR43316:SF3">
    <property type="entry name" value="HALOACID DEHALOGENASE, TYPE II (AFU_ORTHOLOGUE AFUA_2G07750)-RELATED"/>
    <property type="match status" value="1"/>
</dbReference>
<dbReference type="Proteomes" id="UP001596047">
    <property type="component" value="Unassembled WGS sequence"/>
</dbReference>
<dbReference type="RefSeq" id="WP_379192061.1">
    <property type="nucleotide sequence ID" value="NZ_JBHSOW010000125.1"/>
</dbReference>